<name>A0A1S2MDU3_9BACI</name>
<dbReference type="Proteomes" id="UP000180175">
    <property type="component" value="Chromosome"/>
</dbReference>
<feature type="transmembrane region" description="Helical" evidence="1">
    <location>
        <begin position="12"/>
        <end position="30"/>
    </location>
</feature>
<organism evidence="2 4">
    <name type="scientific">Anaerobacillus isosaccharinicus</name>
    <dbReference type="NCBI Taxonomy" id="1532552"/>
    <lineage>
        <taxon>Bacteria</taxon>
        <taxon>Bacillati</taxon>
        <taxon>Bacillota</taxon>
        <taxon>Bacilli</taxon>
        <taxon>Bacillales</taxon>
        <taxon>Bacillaceae</taxon>
        <taxon>Anaerobacillus</taxon>
    </lineage>
</organism>
<evidence type="ECO:0000256" key="1">
    <source>
        <dbReference type="SAM" id="Phobius"/>
    </source>
</evidence>
<dbReference type="AlphaFoldDB" id="A0A1S2MDU3"/>
<feature type="transmembrane region" description="Helical" evidence="1">
    <location>
        <begin position="134"/>
        <end position="156"/>
    </location>
</feature>
<protein>
    <submittedName>
        <fullName evidence="2">Sodium-dependent bicarbonate transport family permease</fullName>
    </submittedName>
</protein>
<dbReference type="RefSeq" id="WP_071315934.1">
    <property type="nucleotide sequence ID" value="NZ_CP063356.2"/>
</dbReference>
<feature type="transmembrane region" description="Helical" evidence="1">
    <location>
        <begin position="239"/>
        <end position="263"/>
    </location>
</feature>
<keyword evidence="1" id="KW-0472">Membrane</keyword>
<feature type="transmembrane region" description="Helical" evidence="1">
    <location>
        <begin position="101"/>
        <end position="122"/>
    </location>
</feature>
<evidence type="ECO:0000313" key="2">
    <source>
        <dbReference type="EMBL" id="OIJ22839.1"/>
    </source>
</evidence>
<feature type="transmembrane region" description="Helical" evidence="1">
    <location>
        <begin position="301"/>
        <end position="323"/>
    </location>
</feature>
<evidence type="ECO:0000313" key="4">
    <source>
        <dbReference type="Proteomes" id="UP000180175"/>
    </source>
</evidence>
<feature type="transmembrane region" description="Helical" evidence="1">
    <location>
        <begin position="208"/>
        <end position="227"/>
    </location>
</feature>
<gene>
    <name evidence="3" type="ORF">AWH56_010170</name>
    <name evidence="2" type="ORF">AWH56_04210</name>
</gene>
<reference evidence="3 4" key="2">
    <citation type="journal article" date="2017" name="Genome Announc.">
        <title>Draft Genome Sequences of Four Alkaliphilic Bacteria Belonging to the Anaerobacillus Genus.</title>
        <authorList>
            <person name="Bassil N.M."/>
            <person name="Lloyd J.R."/>
        </authorList>
    </citation>
    <scope>NUCLEOTIDE SEQUENCE [LARGE SCALE GENOMIC DNA]</scope>
    <source>
        <strain evidence="3 4">NB2006</strain>
    </source>
</reference>
<reference evidence="3 4" key="3">
    <citation type="journal article" date="2019" name="Int. J. Syst. Evol. Microbiol.">
        <title>Anaerobacillus isosaccharinicus sp. nov., an alkaliphilic bacterium which degrades isosaccharinic acid.</title>
        <authorList>
            <person name="Bassil N.M."/>
            <person name="Lloyd J.R."/>
        </authorList>
    </citation>
    <scope>NUCLEOTIDE SEQUENCE [LARGE SCALE GENOMIC DNA]</scope>
    <source>
        <strain evidence="3 4">NB2006</strain>
    </source>
</reference>
<keyword evidence="1" id="KW-0812">Transmembrane</keyword>
<dbReference type="Pfam" id="PF05982">
    <property type="entry name" value="Sbt_1"/>
    <property type="match status" value="1"/>
</dbReference>
<keyword evidence="1" id="KW-1133">Transmembrane helix</keyword>
<accession>A0A1S2MDU3</accession>
<dbReference type="EMBL" id="LQXD01000022">
    <property type="protein sequence ID" value="OIJ22839.1"/>
    <property type="molecule type" value="Genomic_DNA"/>
</dbReference>
<dbReference type="KEGG" id="aia:AWH56_010170"/>
<proteinExistence type="predicted"/>
<evidence type="ECO:0000313" key="3">
    <source>
        <dbReference type="EMBL" id="QOY37893.1"/>
    </source>
</evidence>
<feature type="transmembrane region" description="Helical" evidence="1">
    <location>
        <begin position="37"/>
        <end position="55"/>
    </location>
</feature>
<dbReference type="PANTHER" id="PTHR40400:SF1">
    <property type="entry name" value="SLR1512 PROTEIN"/>
    <property type="match status" value="1"/>
</dbReference>
<reference evidence="2 4" key="1">
    <citation type="submission" date="2016-10" db="EMBL/GenBank/DDBJ databases">
        <title>Draft genome sequences of four alkaliphilic bacteria belonging to the Anaerobacillus genus.</title>
        <authorList>
            <person name="Bassil N.M."/>
            <person name="Lloyd J.R."/>
        </authorList>
    </citation>
    <scope>NUCLEOTIDE SEQUENCE [LARGE SCALE GENOMIC DNA]</scope>
    <source>
        <strain evidence="2 4">NB2006</strain>
    </source>
</reference>
<keyword evidence="4" id="KW-1185">Reference proteome</keyword>
<dbReference type="PANTHER" id="PTHR40400">
    <property type="entry name" value="SLR1512 PROTEIN"/>
    <property type="match status" value="1"/>
</dbReference>
<feature type="transmembrane region" description="Helical" evidence="1">
    <location>
        <begin position="67"/>
        <end position="89"/>
    </location>
</feature>
<reference evidence="3" key="4">
    <citation type="submission" date="2020-10" db="EMBL/GenBank/DDBJ databases">
        <authorList>
            <person name="Bassil N.M."/>
            <person name="Lloyd J.R."/>
        </authorList>
    </citation>
    <scope>NUCLEOTIDE SEQUENCE</scope>
    <source>
        <strain evidence="3">NB2006</strain>
    </source>
</reference>
<feature type="transmembrane region" description="Helical" evidence="1">
    <location>
        <begin position="269"/>
        <end position="289"/>
    </location>
</feature>
<sequence length="329" mass="35499">MGQIVEIAYANLLSPMILFFLMGIVAVLVNSDLKVPTAFYTGYTMIILFTIGIKGGVELRNVSFLEMLPTIVAALILSVGMLFISYLIVAKIFRFSIIDSWAIAAHYGSVSAVTFIAGLAFLEKIGVFYEAYMSAILVVMEGPAIILAIIFYKMYAQKHGGDVSNPNSSLKHVIKEAFFGKSIFLLLGGIFIGFVAHADGLTKIKPLFGDLFYGLLCIFLLHMGMIATQSIKKIEKLKITSFMFAFILPVIGGTIGIFIGSVIGLSMGGAFILAILTGSASYIAAPAAVEQAIPKANSGIYLGSALGLTLSFNLVFGIPYFYWVATLFY</sequence>
<dbReference type="InterPro" id="IPR010293">
    <property type="entry name" value="Sbt_1"/>
</dbReference>
<dbReference type="OrthoDB" id="345121at2"/>
<feature type="transmembrane region" description="Helical" evidence="1">
    <location>
        <begin position="177"/>
        <end position="196"/>
    </location>
</feature>
<dbReference type="EMBL" id="CP063356">
    <property type="protein sequence ID" value="QOY37893.1"/>
    <property type="molecule type" value="Genomic_DNA"/>
</dbReference>